<gene>
    <name evidence="2" type="ORF">H9L10_11515</name>
</gene>
<organism evidence="2 3">
    <name type="scientific">Phycicoccus endophyticus</name>
    <dbReference type="NCBI Taxonomy" id="1690220"/>
    <lineage>
        <taxon>Bacteria</taxon>
        <taxon>Bacillati</taxon>
        <taxon>Actinomycetota</taxon>
        <taxon>Actinomycetes</taxon>
        <taxon>Micrococcales</taxon>
        <taxon>Intrasporangiaceae</taxon>
        <taxon>Phycicoccus</taxon>
    </lineage>
</organism>
<feature type="transmembrane region" description="Helical" evidence="1">
    <location>
        <begin position="215"/>
        <end position="238"/>
    </location>
</feature>
<keyword evidence="1" id="KW-0812">Transmembrane</keyword>
<evidence type="ECO:0008006" key="4">
    <source>
        <dbReference type="Google" id="ProtNLM"/>
    </source>
</evidence>
<dbReference type="EMBL" id="CP060712">
    <property type="protein sequence ID" value="QNN48897.1"/>
    <property type="molecule type" value="Genomic_DNA"/>
</dbReference>
<evidence type="ECO:0000313" key="3">
    <source>
        <dbReference type="Proteomes" id="UP000515976"/>
    </source>
</evidence>
<evidence type="ECO:0000313" key="2">
    <source>
        <dbReference type="EMBL" id="QNN48897.1"/>
    </source>
</evidence>
<keyword evidence="1" id="KW-0472">Membrane</keyword>
<proteinExistence type="predicted"/>
<protein>
    <recommendedName>
        <fullName evidence="4">ABC transporter permease</fullName>
    </recommendedName>
</protein>
<feature type="transmembrane region" description="Helical" evidence="1">
    <location>
        <begin position="245"/>
        <end position="266"/>
    </location>
</feature>
<keyword evidence="1" id="KW-1133">Transmembrane helix</keyword>
<dbReference type="KEGG" id="pei:H9L10_11515"/>
<sequence>MTEPAVPSRLTGARLAGMLATQVLVGVVVATAFVGLYVGLQRDPRPHGLPVAVSGASLGEVAGHAAPDGVVVHVYASAEEARRAVRAHEAVAALTPASAPGSLELSVAGADGRSAVGAATASAEVLARVSGQRLSGSIDLVPLVEHDQQGLVGFYIVFGVTLASFVLAQVMVSVGALVRLRWRVLTLLVGAVASAVAVAVLAGPVFGATPASGPVLVGVLVLLATAVSLSTLAVAALVGPMGNVLATLVFTTLGNATSGATVSAYLMPALVAAVGRALPPGAAFRALVDAGYYGRDGMSRELVVLAAWALAAGGLLLLHHRPRAAGNRRTLDVPA</sequence>
<keyword evidence="3" id="KW-1185">Reference proteome</keyword>
<name>A0A7G9QZX2_9MICO</name>
<accession>A0A7G9QZX2</accession>
<evidence type="ECO:0000256" key="1">
    <source>
        <dbReference type="SAM" id="Phobius"/>
    </source>
</evidence>
<dbReference type="RefSeq" id="WP_166104733.1">
    <property type="nucleotide sequence ID" value="NZ_BMMY01000010.1"/>
</dbReference>
<dbReference type="AlphaFoldDB" id="A0A7G9QZX2"/>
<feature type="transmembrane region" description="Helical" evidence="1">
    <location>
        <begin position="302"/>
        <end position="319"/>
    </location>
</feature>
<dbReference type="Proteomes" id="UP000515976">
    <property type="component" value="Chromosome"/>
</dbReference>
<feature type="transmembrane region" description="Helical" evidence="1">
    <location>
        <begin position="152"/>
        <end position="178"/>
    </location>
</feature>
<feature type="transmembrane region" description="Helical" evidence="1">
    <location>
        <begin position="12"/>
        <end position="40"/>
    </location>
</feature>
<feature type="transmembrane region" description="Helical" evidence="1">
    <location>
        <begin position="185"/>
        <end position="209"/>
    </location>
</feature>
<reference evidence="2 3" key="1">
    <citation type="submission" date="2020-08" db="EMBL/GenBank/DDBJ databases">
        <title>Genome sequence of Phycicoccus endophyticus JCM 31784T.</title>
        <authorList>
            <person name="Hyun D.-W."/>
            <person name="Bae J.-W."/>
        </authorList>
    </citation>
    <scope>NUCLEOTIDE SEQUENCE [LARGE SCALE GENOMIC DNA]</scope>
    <source>
        <strain evidence="2 3">JCM 31784</strain>
    </source>
</reference>